<reference evidence="8 9" key="1">
    <citation type="submission" date="2017-03" db="EMBL/GenBank/DDBJ databases">
        <title>Genome sequence of Clostridium oryzae DSM 28571.</title>
        <authorList>
            <person name="Poehlein A."/>
            <person name="Daniel R."/>
        </authorList>
    </citation>
    <scope>NUCLEOTIDE SEQUENCE [LARGE SCALE GENOMIC DNA]</scope>
    <source>
        <strain evidence="8 9">DSM 28571</strain>
    </source>
</reference>
<evidence type="ECO:0000259" key="7">
    <source>
        <dbReference type="Pfam" id="PF02687"/>
    </source>
</evidence>
<evidence type="ECO:0000256" key="5">
    <source>
        <dbReference type="ARBA" id="ARBA00023136"/>
    </source>
</evidence>
<feature type="transmembrane region" description="Helical" evidence="6">
    <location>
        <begin position="36"/>
        <end position="55"/>
    </location>
</feature>
<comment type="caution">
    <text evidence="8">The sequence shown here is derived from an EMBL/GenBank/DDBJ whole genome shotgun (WGS) entry which is preliminary data.</text>
</comment>
<evidence type="ECO:0000256" key="1">
    <source>
        <dbReference type="ARBA" id="ARBA00004651"/>
    </source>
</evidence>
<feature type="transmembrane region" description="Helical" evidence="6">
    <location>
        <begin position="86"/>
        <end position="107"/>
    </location>
</feature>
<feature type="domain" description="ABC3 transporter permease C-terminal" evidence="7">
    <location>
        <begin position="38"/>
        <end position="144"/>
    </location>
</feature>
<evidence type="ECO:0000313" key="9">
    <source>
        <dbReference type="Proteomes" id="UP000190080"/>
    </source>
</evidence>
<keyword evidence="3 6" id="KW-0812">Transmembrane</keyword>
<accession>A0A1V4IXL9</accession>
<dbReference type="Pfam" id="PF02687">
    <property type="entry name" value="FtsX"/>
    <property type="match status" value="1"/>
</dbReference>
<gene>
    <name evidence="8" type="ORF">CLORY_02900</name>
</gene>
<dbReference type="GO" id="GO:0005886">
    <property type="term" value="C:plasma membrane"/>
    <property type="evidence" value="ECO:0007669"/>
    <property type="project" value="UniProtKB-SubCell"/>
</dbReference>
<keyword evidence="4 6" id="KW-1133">Transmembrane helix</keyword>
<protein>
    <submittedName>
        <fullName evidence="8">FtsX-like permease family protein</fullName>
    </submittedName>
</protein>
<evidence type="ECO:0000256" key="4">
    <source>
        <dbReference type="ARBA" id="ARBA00022989"/>
    </source>
</evidence>
<evidence type="ECO:0000313" key="8">
    <source>
        <dbReference type="EMBL" id="OPJ64781.1"/>
    </source>
</evidence>
<evidence type="ECO:0000256" key="3">
    <source>
        <dbReference type="ARBA" id="ARBA00022692"/>
    </source>
</evidence>
<dbReference type="PANTHER" id="PTHR46795">
    <property type="entry name" value="ABC TRANSPORTER PERMEASE-RELATED-RELATED"/>
    <property type="match status" value="1"/>
</dbReference>
<dbReference type="InterPro" id="IPR052536">
    <property type="entry name" value="ABC-4_Integral_Memb_Prot"/>
</dbReference>
<proteinExistence type="predicted"/>
<dbReference type="InterPro" id="IPR003838">
    <property type="entry name" value="ABC3_permease_C"/>
</dbReference>
<keyword evidence="9" id="KW-1185">Reference proteome</keyword>
<feature type="transmembrane region" description="Helical" evidence="6">
    <location>
        <begin position="127"/>
        <end position="148"/>
    </location>
</feature>
<evidence type="ECO:0000256" key="6">
    <source>
        <dbReference type="SAM" id="Phobius"/>
    </source>
</evidence>
<comment type="subcellular location">
    <subcellularLocation>
        <location evidence="1">Cell membrane</location>
        <topology evidence="1">Multi-pass membrane protein</topology>
    </subcellularLocation>
</comment>
<dbReference type="EMBL" id="MZGV01000002">
    <property type="protein sequence ID" value="OPJ64781.1"/>
    <property type="molecule type" value="Genomic_DNA"/>
</dbReference>
<organism evidence="8 9">
    <name type="scientific">Clostridium oryzae</name>
    <dbReference type="NCBI Taxonomy" id="1450648"/>
    <lineage>
        <taxon>Bacteria</taxon>
        <taxon>Bacillati</taxon>
        <taxon>Bacillota</taxon>
        <taxon>Clostridia</taxon>
        <taxon>Eubacteriales</taxon>
        <taxon>Clostridiaceae</taxon>
        <taxon>Clostridium</taxon>
    </lineage>
</organism>
<dbReference type="Proteomes" id="UP000190080">
    <property type="component" value="Unassembled WGS sequence"/>
</dbReference>
<dbReference type="STRING" id="1450648.CLORY_02900"/>
<dbReference type="AlphaFoldDB" id="A0A1V4IXL9"/>
<keyword evidence="2" id="KW-1003">Cell membrane</keyword>
<evidence type="ECO:0000256" key="2">
    <source>
        <dbReference type="ARBA" id="ARBA00022475"/>
    </source>
</evidence>
<keyword evidence="5 6" id="KW-0472">Membrane</keyword>
<sequence>MGANHLLKPAGFVYESYLNNFGRHLFYVIEGSYTSLYMGFMFLIISCALLSLQFLTQMQATKERYLTLSMLGANHEQMKKSINKQVLWYFLLPLLLACISSLVGLFAVQKHLHSSQAAIAQSYPLMFIMADSVILVLVVYAFAVARTANCEIGKLKWKTNS</sequence>
<name>A0A1V4IXL9_9CLOT</name>